<dbReference type="AlphaFoldDB" id="A0A4Y3QQ40"/>
<name>A0A4Y3QQ40_MICTE</name>
<sequence>MLDLLVQCLLAVLALLALCVSVTAVVPAFLGLMHARTANKVAEGANILAAQANTIALNADDLSRRTEARATEPYDVEWTVGWVDEHHLFIANQGLDVAHNVRFRIGGPWGAARNAGPKTLEPWDDFSVPCEVALSQGVLESGQVELRIVWTSPAGTPHRESLTFPGKMVFQHRRAVG</sequence>
<evidence type="ECO:0000313" key="2">
    <source>
        <dbReference type="Proteomes" id="UP000319525"/>
    </source>
</evidence>
<protein>
    <submittedName>
        <fullName evidence="1">Uncharacterized protein</fullName>
    </submittedName>
</protein>
<dbReference type="EMBL" id="BJML01000015">
    <property type="protein sequence ID" value="GEB47292.1"/>
    <property type="molecule type" value="Genomic_DNA"/>
</dbReference>
<gene>
    <name evidence="1" type="ORF">MTE01_32370</name>
</gene>
<dbReference type="GeneID" id="57145907"/>
<organism evidence="1 2">
    <name type="scientific">Microbacterium testaceum</name>
    <name type="common">Aureobacterium testaceum</name>
    <name type="synonym">Brevibacterium testaceum</name>
    <dbReference type="NCBI Taxonomy" id="2033"/>
    <lineage>
        <taxon>Bacteria</taxon>
        <taxon>Bacillati</taxon>
        <taxon>Actinomycetota</taxon>
        <taxon>Actinomycetes</taxon>
        <taxon>Micrococcales</taxon>
        <taxon>Microbacteriaceae</taxon>
        <taxon>Microbacterium</taxon>
    </lineage>
</organism>
<accession>A0A4Y3QQ40</accession>
<comment type="caution">
    <text evidence="1">The sequence shown here is derived from an EMBL/GenBank/DDBJ whole genome shotgun (WGS) entry which is preliminary data.</text>
</comment>
<dbReference type="Proteomes" id="UP000319525">
    <property type="component" value="Unassembled WGS sequence"/>
</dbReference>
<reference evidence="1 2" key="1">
    <citation type="submission" date="2019-06" db="EMBL/GenBank/DDBJ databases">
        <title>Whole genome shotgun sequence of Microbacterium testaceum NBRC 12675.</title>
        <authorList>
            <person name="Hosoyama A."/>
            <person name="Uohara A."/>
            <person name="Ohji S."/>
            <person name="Ichikawa N."/>
        </authorList>
    </citation>
    <scope>NUCLEOTIDE SEQUENCE [LARGE SCALE GENOMIC DNA]</scope>
    <source>
        <strain evidence="1 2">NBRC 12675</strain>
    </source>
</reference>
<proteinExistence type="predicted"/>
<dbReference type="RefSeq" id="WP_141378362.1">
    <property type="nucleotide sequence ID" value="NZ_BJML01000015.1"/>
</dbReference>
<evidence type="ECO:0000313" key="1">
    <source>
        <dbReference type="EMBL" id="GEB47292.1"/>
    </source>
</evidence>